<keyword evidence="1" id="KW-0812">Transmembrane</keyword>
<reference evidence="2 3" key="1">
    <citation type="submission" date="2019-03" db="EMBL/GenBank/DDBJ databases">
        <title>Genomic Encyclopedia of Type Strains, Phase IV (KMG-IV): sequencing the most valuable type-strain genomes for metagenomic binning, comparative biology and taxonomic classification.</title>
        <authorList>
            <person name="Goeker M."/>
        </authorList>
    </citation>
    <scope>NUCLEOTIDE SEQUENCE [LARGE SCALE GENOMIC DNA]</scope>
    <source>
        <strain evidence="2 3">DSM 28404</strain>
    </source>
</reference>
<evidence type="ECO:0000313" key="2">
    <source>
        <dbReference type="EMBL" id="TCP92070.1"/>
    </source>
</evidence>
<proteinExistence type="predicted"/>
<keyword evidence="1" id="KW-1133">Transmembrane helix</keyword>
<evidence type="ECO:0000313" key="3">
    <source>
        <dbReference type="Proteomes" id="UP000295763"/>
    </source>
</evidence>
<protein>
    <submittedName>
        <fullName evidence="2">Uncharacterized protein</fullName>
    </submittedName>
</protein>
<feature type="transmembrane region" description="Helical" evidence="1">
    <location>
        <begin position="7"/>
        <end position="28"/>
    </location>
</feature>
<organism evidence="2 3">
    <name type="scientific">Cricetibacter osteomyelitidis</name>
    <dbReference type="NCBI Taxonomy" id="1521931"/>
    <lineage>
        <taxon>Bacteria</taxon>
        <taxon>Pseudomonadati</taxon>
        <taxon>Pseudomonadota</taxon>
        <taxon>Gammaproteobacteria</taxon>
        <taxon>Pasteurellales</taxon>
        <taxon>Pasteurellaceae</taxon>
        <taxon>Cricetibacter</taxon>
    </lineage>
</organism>
<sequence length="71" mass="8540">MKLCSLLIIALKRSVLSLIFIGCYIWFYRYQKMMVIDQLDFFLDLGNIWLSLKFFIFLFGLNFVLLFINSK</sequence>
<accession>A0A4R2SRX0</accession>
<dbReference type="AlphaFoldDB" id="A0A4R2SRX0"/>
<dbReference type="Proteomes" id="UP000295763">
    <property type="component" value="Unassembled WGS sequence"/>
</dbReference>
<feature type="transmembrane region" description="Helical" evidence="1">
    <location>
        <begin position="48"/>
        <end position="68"/>
    </location>
</feature>
<comment type="caution">
    <text evidence="2">The sequence shown here is derived from an EMBL/GenBank/DDBJ whole genome shotgun (WGS) entry which is preliminary data.</text>
</comment>
<gene>
    <name evidence="2" type="ORF">EDC44_12823</name>
</gene>
<name>A0A4R2SRX0_9PAST</name>
<dbReference type="EMBL" id="SLYB01000028">
    <property type="protein sequence ID" value="TCP92070.1"/>
    <property type="molecule type" value="Genomic_DNA"/>
</dbReference>
<keyword evidence="3" id="KW-1185">Reference proteome</keyword>
<keyword evidence="1" id="KW-0472">Membrane</keyword>
<evidence type="ECO:0000256" key="1">
    <source>
        <dbReference type="SAM" id="Phobius"/>
    </source>
</evidence>